<dbReference type="PANTHER" id="PTHR42693">
    <property type="entry name" value="ARYLSULFATASE FAMILY MEMBER"/>
    <property type="match status" value="1"/>
</dbReference>
<comment type="caution">
    <text evidence="7">The sequence shown here is derived from an EMBL/GenBank/DDBJ whole genome shotgun (WGS) entry which is preliminary data.</text>
</comment>
<dbReference type="PANTHER" id="PTHR42693:SF53">
    <property type="entry name" value="ENDO-4-O-SULFATASE"/>
    <property type="match status" value="1"/>
</dbReference>
<dbReference type="Gene3D" id="3.30.1120.10">
    <property type="match status" value="1"/>
</dbReference>
<dbReference type="RefSeq" id="WP_041957702.1">
    <property type="nucleotide sequence ID" value="NZ_JRPN01000020.1"/>
</dbReference>
<evidence type="ECO:0000256" key="4">
    <source>
        <dbReference type="ARBA" id="ARBA00022837"/>
    </source>
</evidence>
<dbReference type="EMBL" id="JRPN01000020">
    <property type="protein sequence ID" value="KGT76437.1"/>
    <property type="molecule type" value="Genomic_DNA"/>
</dbReference>
<dbReference type="AlphaFoldDB" id="A0A0A3XPU5"/>
<protein>
    <submittedName>
        <fullName evidence="7">Arylsulfatase</fullName>
    </submittedName>
</protein>
<feature type="signal peptide" evidence="5">
    <location>
        <begin position="1"/>
        <end position="26"/>
    </location>
</feature>
<feature type="chain" id="PRO_5002005087" evidence="5">
    <location>
        <begin position="27"/>
        <end position="541"/>
    </location>
</feature>
<dbReference type="Proteomes" id="UP000030377">
    <property type="component" value="Unassembled WGS sequence"/>
</dbReference>
<evidence type="ECO:0000313" key="7">
    <source>
        <dbReference type="EMBL" id="KGT76437.1"/>
    </source>
</evidence>
<evidence type="ECO:0000256" key="3">
    <source>
        <dbReference type="ARBA" id="ARBA00022801"/>
    </source>
</evidence>
<dbReference type="GO" id="GO:0004065">
    <property type="term" value="F:arylsulfatase activity"/>
    <property type="evidence" value="ECO:0007669"/>
    <property type="project" value="TreeGrafter"/>
</dbReference>
<organism evidence="7 8">
    <name type="scientific">Bradyrhizobium japonicum</name>
    <dbReference type="NCBI Taxonomy" id="375"/>
    <lineage>
        <taxon>Bacteria</taxon>
        <taxon>Pseudomonadati</taxon>
        <taxon>Pseudomonadota</taxon>
        <taxon>Alphaproteobacteria</taxon>
        <taxon>Hyphomicrobiales</taxon>
        <taxon>Nitrobacteraceae</taxon>
        <taxon>Bradyrhizobium</taxon>
    </lineage>
</organism>
<keyword evidence="5" id="KW-0732">Signal</keyword>
<comment type="similarity">
    <text evidence="1">Belongs to the sulfatase family.</text>
</comment>
<gene>
    <name evidence="7" type="ORF">MA20_27020</name>
</gene>
<evidence type="ECO:0000256" key="1">
    <source>
        <dbReference type="ARBA" id="ARBA00008779"/>
    </source>
</evidence>
<evidence type="ECO:0000256" key="5">
    <source>
        <dbReference type="SAM" id="SignalP"/>
    </source>
</evidence>
<dbReference type="SUPFAM" id="SSF53649">
    <property type="entry name" value="Alkaline phosphatase-like"/>
    <property type="match status" value="1"/>
</dbReference>
<dbReference type="InterPro" id="IPR024607">
    <property type="entry name" value="Sulfatase_CS"/>
</dbReference>
<proteinExistence type="inferred from homology"/>
<name>A0A0A3XPU5_BRAJP</name>
<evidence type="ECO:0000313" key="8">
    <source>
        <dbReference type="Proteomes" id="UP000030377"/>
    </source>
</evidence>
<dbReference type="CDD" id="cd16142">
    <property type="entry name" value="ARS_like"/>
    <property type="match status" value="1"/>
</dbReference>
<dbReference type="InterPro" id="IPR050738">
    <property type="entry name" value="Sulfatase"/>
</dbReference>
<dbReference type="Pfam" id="PF00884">
    <property type="entry name" value="Sulfatase"/>
    <property type="match status" value="1"/>
</dbReference>
<keyword evidence="4" id="KW-0106">Calcium</keyword>
<sequence>MTPRRNTLLCSIAATSLSLVVTPASTQESKGWDRTVRTAEYLEPAIPHPTQQQAALEKLRQLEAKNGRKANILIILVDDMGYGDPGAFGGGAMLGAPTPNIDSLAAGGLKLTSMYATPVCTPSRAALMTGRIPARSGLTRPLLASDKPTKNPWADEVTAAKLLSQNGYVTGLSGKWHIGEGKGMQPQDVGYDEFRGFLSVVSEYTQYMNLSKYSQLMLDPERLKTFKDLSEYNGIVEGKKGGELKIAYKLETPQQMGNVDQDFANFSVDFIKRAAQAKKPFYLIHSFAKVHFDNYPGDGYLGRSAAKLPYRDAVVEVDDIVGRLKKTLEETGQADNTFVFFTSDNGPEEDSYPDSGFTPFRAGKGTTWEGGVRVPGIAYWPGVIKPGRISDGLFDIMDLFNTSLALCGIENKIPTERYIDGVNQTSFLLADDGDTNRQAVFSYNQADFSAVRWANFKGYFKVFQIEQPFSNISMSTFAPVAVAPWIFDIYRDPKERLTRSNGDYEWIYGPILQMQVAHAATFVKYPKKDIGLRVGGGGDPR</sequence>
<feature type="domain" description="Sulfatase N-terminal" evidence="6">
    <location>
        <begin position="71"/>
        <end position="409"/>
    </location>
</feature>
<dbReference type="InterPro" id="IPR000917">
    <property type="entry name" value="Sulfatase_N"/>
</dbReference>
<dbReference type="GO" id="GO:0046872">
    <property type="term" value="F:metal ion binding"/>
    <property type="evidence" value="ECO:0007669"/>
    <property type="project" value="UniProtKB-KW"/>
</dbReference>
<dbReference type="Gene3D" id="3.40.720.10">
    <property type="entry name" value="Alkaline Phosphatase, subunit A"/>
    <property type="match status" value="1"/>
</dbReference>
<reference evidence="7 8" key="1">
    <citation type="submission" date="2014-09" db="EMBL/GenBank/DDBJ databases">
        <title>Draft genome of Bradyrhizobium japonicum Is-34.</title>
        <authorList>
            <person name="Tsurumaru H."/>
            <person name="Yamakawa T."/>
            <person name="Hashimoto S."/>
            <person name="Okizaki K."/>
            <person name="Kanesaki Y."/>
            <person name="Yoshikawa H."/>
            <person name="Yajima S."/>
        </authorList>
    </citation>
    <scope>NUCLEOTIDE SEQUENCE [LARGE SCALE GENOMIC DNA]</scope>
    <source>
        <strain evidence="7 8">Is-34</strain>
    </source>
</reference>
<accession>A0A0A3XPU5</accession>
<keyword evidence="3" id="KW-0378">Hydrolase</keyword>
<evidence type="ECO:0000256" key="2">
    <source>
        <dbReference type="ARBA" id="ARBA00022723"/>
    </source>
</evidence>
<dbReference type="PROSITE" id="PS00149">
    <property type="entry name" value="SULFATASE_2"/>
    <property type="match status" value="1"/>
</dbReference>
<dbReference type="InterPro" id="IPR017850">
    <property type="entry name" value="Alkaline_phosphatase_core_sf"/>
</dbReference>
<evidence type="ECO:0000259" key="6">
    <source>
        <dbReference type="Pfam" id="PF00884"/>
    </source>
</evidence>
<dbReference type="PROSITE" id="PS00523">
    <property type="entry name" value="SULFATASE_1"/>
    <property type="match status" value="1"/>
</dbReference>
<keyword evidence="2" id="KW-0479">Metal-binding</keyword>